<evidence type="ECO:0000313" key="3">
    <source>
        <dbReference type="Proteomes" id="UP001187531"/>
    </source>
</evidence>
<organism evidence="2 3">
    <name type="scientific">Artemia franciscana</name>
    <name type="common">Brine shrimp</name>
    <name type="synonym">Artemia sanfranciscana</name>
    <dbReference type="NCBI Taxonomy" id="6661"/>
    <lineage>
        <taxon>Eukaryota</taxon>
        <taxon>Metazoa</taxon>
        <taxon>Ecdysozoa</taxon>
        <taxon>Arthropoda</taxon>
        <taxon>Crustacea</taxon>
        <taxon>Branchiopoda</taxon>
        <taxon>Anostraca</taxon>
        <taxon>Artemiidae</taxon>
        <taxon>Artemia</taxon>
    </lineage>
</organism>
<reference evidence="2" key="1">
    <citation type="submission" date="2023-07" db="EMBL/GenBank/DDBJ databases">
        <title>Chromosome-level genome assembly of Artemia franciscana.</title>
        <authorList>
            <person name="Jo E."/>
        </authorList>
    </citation>
    <scope>NUCLEOTIDE SEQUENCE</scope>
    <source>
        <tissue evidence="2">Whole body</tissue>
    </source>
</reference>
<feature type="non-terminal residue" evidence="2">
    <location>
        <position position="1"/>
    </location>
</feature>
<dbReference type="InterPro" id="IPR005135">
    <property type="entry name" value="Endo/exonuclease/phosphatase"/>
</dbReference>
<dbReference type="PANTHER" id="PTHR33395:SF22">
    <property type="entry name" value="REVERSE TRANSCRIPTASE DOMAIN-CONTAINING PROTEIN"/>
    <property type="match status" value="1"/>
</dbReference>
<dbReference type="InterPro" id="IPR036691">
    <property type="entry name" value="Endo/exonu/phosph_ase_sf"/>
</dbReference>
<dbReference type="Gene3D" id="3.60.10.10">
    <property type="entry name" value="Endonuclease/exonuclease/phosphatase"/>
    <property type="match status" value="1"/>
</dbReference>
<dbReference type="EMBL" id="JAVRJZ010000016">
    <property type="protein sequence ID" value="KAK2711694.1"/>
    <property type="molecule type" value="Genomic_DNA"/>
</dbReference>
<accession>A0AA88HJW5</accession>
<feature type="domain" description="Endonuclease/exonuclease/phosphatase" evidence="1">
    <location>
        <begin position="278"/>
        <end position="397"/>
    </location>
</feature>
<dbReference type="PANTHER" id="PTHR33395">
    <property type="entry name" value="TRANSCRIPTASE, PUTATIVE-RELATED-RELATED"/>
    <property type="match status" value="1"/>
</dbReference>
<dbReference type="GO" id="GO:0003824">
    <property type="term" value="F:catalytic activity"/>
    <property type="evidence" value="ECO:0007669"/>
    <property type="project" value="InterPro"/>
</dbReference>
<dbReference type="GO" id="GO:0061343">
    <property type="term" value="P:cell adhesion involved in heart morphogenesis"/>
    <property type="evidence" value="ECO:0007669"/>
    <property type="project" value="TreeGrafter"/>
</dbReference>
<evidence type="ECO:0000313" key="2">
    <source>
        <dbReference type="EMBL" id="KAK2711694.1"/>
    </source>
</evidence>
<dbReference type="Proteomes" id="UP001187531">
    <property type="component" value="Unassembled WGS sequence"/>
</dbReference>
<dbReference type="GO" id="GO:0031012">
    <property type="term" value="C:extracellular matrix"/>
    <property type="evidence" value="ECO:0007669"/>
    <property type="project" value="TreeGrafter"/>
</dbReference>
<gene>
    <name evidence="2" type="ORF">QYM36_012712</name>
</gene>
<dbReference type="SUPFAM" id="SSF56219">
    <property type="entry name" value="DNase I-like"/>
    <property type="match status" value="1"/>
</dbReference>
<dbReference type="AlphaFoldDB" id="A0AA88HJW5"/>
<keyword evidence="3" id="KW-1185">Reference proteome</keyword>
<dbReference type="Pfam" id="PF14529">
    <property type="entry name" value="Exo_endo_phos_2"/>
    <property type="match status" value="1"/>
</dbReference>
<evidence type="ECO:0000259" key="1">
    <source>
        <dbReference type="Pfam" id="PF14529"/>
    </source>
</evidence>
<name>A0AA88HJW5_ARTSF</name>
<dbReference type="GO" id="GO:0007508">
    <property type="term" value="P:larval heart development"/>
    <property type="evidence" value="ECO:0007669"/>
    <property type="project" value="TreeGrafter"/>
</dbReference>
<proteinExistence type="predicted"/>
<sequence>VVNGNAQCKVCDSDRSAFSSSVEKVIDNSLRKLRKDLKVDLKESLADFSNDVKEIQFQLSSKCSTQDVRNIVHETISSTNPSFAAEVRKVIRSEQDREKRRLNIIVYGIVPANDETDIITHIIRSSYDLDPGPITNVRRLNASTSRPSTTSQPALLLFSVSWWDIKKKILQISKQRKECPFSYVVSDVTLSSYPSCVSPADSGLLSELSCSYHTAVSMNAYVGPHSAEPLIEGSETHPQCSEALSNPGRKRRFLKEMYSNLDCITNKLPELPEETLIVGNIYQSPSAPNANDSHQVVADLVSKIASSSSNFVFITGDFNMPDVIWVDGYGFTTPNNPAQKTLNSVANLALNQLIDQQTHYGDGQNTNKLDLVFTNNHDTVTSLKYLPAIGSSDHNCVMFSMLVSTRPSNMIKRSYTDYDEIREHLSEIDWQLLTVSDNGDDSWFNFKSCLLAVDKQFASITYTEKTKTQNQVTI</sequence>
<protein>
    <recommendedName>
        <fullName evidence="1">Endonuclease/exonuclease/phosphatase domain-containing protein</fullName>
    </recommendedName>
</protein>
<comment type="caution">
    <text evidence="2">The sequence shown here is derived from an EMBL/GenBank/DDBJ whole genome shotgun (WGS) entry which is preliminary data.</text>
</comment>